<dbReference type="AlphaFoldDB" id="A0A8S2YGN0"/>
<proteinExistence type="predicted"/>
<evidence type="ECO:0000313" key="3">
    <source>
        <dbReference type="Proteomes" id="UP000681967"/>
    </source>
</evidence>
<feature type="non-terminal residue" evidence="1">
    <location>
        <position position="1"/>
    </location>
</feature>
<protein>
    <submittedName>
        <fullName evidence="1">Uncharacterized protein</fullName>
    </submittedName>
</protein>
<sequence length="80" mass="8802">RVQATALTIMTGTTSTSTTPYDDQFLDWLTQSDDLMCSVDPKLSGQSKKMDINMLKSTEDLLGSISRQPQQTLTTVQEAS</sequence>
<organism evidence="1 3">
    <name type="scientific">Rotaria magnacalcarata</name>
    <dbReference type="NCBI Taxonomy" id="392030"/>
    <lineage>
        <taxon>Eukaryota</taxon>
        <taxon>Metazoa</taxon>
        <taxon>Spiralia</taxon>
        <taxon>Gnathifera</taxon>
        <taxon>Rotifera</taxon>
        <taxon>Eurotatoria</taxon>
        <taxon>Bdelloidea</taxon>
        <taxon>Philodinida</taxon>
        <taxon>Philodinidae</taxon>
        <taxon>Rotaria</taxon>
    </lineage>
</organism>
<evidence type="ECO:0000313" key="1">
    <source>
        <dbReference type="EMBL" id="CAF4558175.1"/>
    </source>
</evidence>
<dbReference type="EMBL" id="CAJOBH010089587">
    <property type="protein sequence ID" value="CAF4558175.1"/>
    <property type="molecule type" value="Genomic_DNA"/>
</dbReference>
<comment type="caution">
    <text evidence="1">The sequence shown here is derived from an EMBL/GenBank/DDBJ whole genome shotgun (WGS) entry which is preliminary data.</text>
</comment>
<name>A0A8S2YGN0_9BILA</name>
<dbReference type="Proteomes" id="UP000681720">
    <property type="component" value="Unassembled WGS sequence"/>
</dbReference>
<reference evidence="1" key="1">
    <citation type="submission" date="2021-02" db="EMBL/GenBank/DDBJ databases">
        <authorList>
            <person name="Nowell W R."/>
        </authorList>
    </citation>
    <scope>NUCLEOTIDE SEQUENCE</scope>
</reference>
<dbReference type="Proteomes" id="UP000681967">
    <property type="component" value="Unassembled WGS sequence"/>
</dbReference>
<dbReference type="EMBL" id="CAJOBJ010127767">
    <property type="protein sequence ID" value="CAF4707746.1"/>
    <property type="molecule type" value="Genomic_DNA"/>
</dbReference>
<gene>
    <name evidence="1" type="ORF">BYL167_LOCUS38398</name>
    <name evidence="2" type="ORF">GIL414_LOCUS43325</name>
</gene>
<feature type="non-terminal residue" evidence="1">
    <location>
        <position position="80"/>
    </location>
</feature>
<accession>A0A8S2YGN0</accession>
<evidence type="ECO:0000313" key="2">
    <source>
        <dbReference type="EMBL" id="CAF4707746.1"/>
    </source>
</evidence>